<feature type="domain" description="Cytochrome C biogenesis protein transmembrane" evidence="7">
    <location>
        <begin position="299"/>
        <end position="507"/>
    </location>
</feature>
<feature type="transmembrane region" description="Helical" evidence="6">
    <location>
        <begin position="490"/>
        <end position="510"/>
    </location>
</feature>
<keyword evidence="5 6" id="KW-0472">Membrane</keyword>
<feature type="transmembrane region" description="Helical" evidence="6">
    <location>
        <begin position="297"/>
        <end position="322"/>
    </location>
</feature>
<feature type="transmembrane region" description="Helical" evidence="6">
    <location>
        <begin position="424"/>
        <end position="447"/>
    </location>
</feature>
<dbReference type="PANTHER" id="PTHR32234">
    <property type="entry name" value="THIOL:DISULFIDE INTERCHANGE PROTEIN DSBD"/>
    <property type="match status" value="1"/>
</dbReference>
<dbReference type="Proteomes" id="UP000585665">
    <property type="component" value="Unassembled WGS sequence"/>
</dbReference>
<gene>
    <name evidence="9" type="ORF">HUK82_15700</name>
</gene>
<protein>
    <submittedName>
        <fullName evidence="9">Cytochrome C biogenesis protein</fullName>
    </submittedName>
</protein>
<evidence type="ECO:0000259" key="7">
    <source>
        <dbReference type="Pfam" id="PF02683"/>
    </source>
</evidence>
<evidence type="ECO:0000259" key="8">
    <source>
        <dbReference type="Pfam" id="PF11412"/>
    </source>
</evidence>
<name>A0A850PJL4_9PROT</name>
<dbReference type="InterPro" id="IPR028250">
    <property type="entry name" value="DsbDN"/>
</dbReference>
<comment type="subcellular location">
    <subcellularLocation>
        <location evidence="1">Membrane</location>
        <topology evidence="1">Multi-pass membrane protein</topology>
    </subcellularLocation>
</comment>
<sequence length="525" mass="53567">MSNVRLWWLTLCVALGTVMGVPGRGQAAESAGVTTAHDTATLITDSDSIAPGARLGVALRLALRPGWHTYWLNPGDAGEAPTLDVSLGGGAKGTGGTIEWPTPRRILESGLMAYAYVDDVVLPLHVDATAADGAPDGDVTIKAHAAWLVCADVCVPEKADFALTLRHGAPGPSAQAPLFARAEAARPVASPFEAVITPDAHLILSGHGLGADVVRDAWFMPDQPGQIDQAAPQPLRLSGDHLSLGLRRLDGVKPDMPQAGVLVIRDRAGEERALTVTARPGAAPAGMDADATRHQGLWRAVLLAFVGGAILNLMPCVFPVLAMKALALARLGGAGQAAQRRSALLYATGVIVSFAILGGGLMALRVAGDAVGWGFQFQSPAFVTGIAWLLFVMALNLSGMFEITIGAGGGGVRSGALGDLMTGVLAVIVASPCTAPFMGVAIAAALGSSAVSGLLIFVAMGVGLAAPSLALAVAPALASRMPRPGAWMDILRQALAFPLLGTCVWLLWVASLQAGPGVVVVALGG</sequence>
<evidence type="ECO:0000256" key="6">
    <source>
        <dbReference type="SAM" id="Phobius"/>
    </source>
</evidence>
<feature type="transmembrane region" description="Helical" evidence="6">
    <location>
        <begin position="343"/>
        <end position="366"/>
    </location>
</feature>
<dbReference type="PANTHER" id="PTHR32234:SF3">
    <property type="entry name" value="SUPPRESSION OF COPPER SENSITIVITY PROTEIN"/>
    <property type="match status" value="1"/>
</dbReference>
<dbReference type="GO" id="GO:0016020">
    <property type="term" value="C:membrane"/>
    <property type="evidence" value="ECO:0007669"/>
    <property type="project" value="UniProtKB-SubCell"/>
</dbReference>
<keyword evidence="3" id="KW-0201">Cytochrome c-type biogenesis</keyword>
<dbReference type="RefSeq" id="WP_176614834.1">
    <property type="nucleotide sequence ID" value="NZ_JABXXR010000236.1"/>
</dbReference>
<comment type="caution">
    <text evidence="9">The sequence shown here is derived from an EMBL/GenBank/DDBJ whole genome shotgun (WGS) entry which is preliminary data.</text>
</comment>
<evidence type="ECO:0000256" key="3">
    <source>
        <dbReference type="ARBA" id="ARBA00022748"/>
    </source>
</evidence>
<dbReference type="Pfam" id="PF11412">
    <property type="entry name" value="DsbD_N"/>
    <property type="match status" value="1"/>
</dbReference>
<dbReference type="GO" id="GO:0017004">
    <property type="term" value="P:cytochrome complex assembly"/>
    <property type="evidence" value="ECO:0007669"/>
    <property type="project" value="UniProtKB-KW"/>
</dbReference>
<evidence type="ECO:0000313" key="9">
    <source>
        <dbReference type="EMBL" id="NVN41992.1"/>
    </source>
</evidence>
<dbReference type="GO" id="GO:0045454">
    <property type="term" value="P:cell redox homeostasis"/>
    <property type="evidence" value="ECO:0007669"/>
    <property type="project" value="TreeGrafter"/>
</dbReference>
<dbReference type="Pfam" id="PF02683">
    <property type="entry name" value="DsbD_TM"/>
    <property type="match status" value="1"/>
</dbReference>
<organism evidence="9 10">
    <name type="scientific">Ameyamaea chiangmaiensis</name>
    <dbReference type="NCBI Taxonomy" id="442969"/>
    <lineage>
        <taxon>Bacteria</taxon>
        <taxon>Pseudomonadati</taxon>
        <taxon>Pseudomonadota</taxon>
        <taxon>Alphaproteobacteria</taxon>
        <taxon>Acetobacterales</taxon>
        <taxon>Acetobacteraceae</taxon>
        <taxon>Ameyamaea</taxon>
    </lineage>
</organism>
<dbReference type="InterPro" id="IPR003834">
    <property type="entry name" value="Cyt_c_assmbl_TM_dom"/>
</dbReference>
<reference evidence="9 10" key="1">
    <citation type="submission" date="2020-06" db="EMBL/GenBank/DDBJ databases">
        <title>Description of novel acetic acid bacteria.</title>
        <authorList>
            <person name="Sombolestani A."/>
        </authorList>
    </citation>
    <scope>NUCLEOTIDE SEQUENCE [LARGE SCALE GENOMIC DNA]</scope>
    <source>
        <strain evidence="9 10">LMG 27010</strain>
    </source>
</reference>
<dbReference type="EMBL" id="JABXXR010000236">
    <property type="protein sequence ID" value="NVN41992.1"/>
    <property type="molecule type" value="Genomic_DNA"/>
</dbReference>
<evidence type="ECO:0000313" key="10">
    <source>
        <dbReference type="Proteomes" id="UP000585665"/>
    </source>
</evidence>
<dbReference type="AlphaFoldDB" id="A0A850PJL4"/>
<keyword evidence="10" id="KW-1185">Reference proteome</keyword>
<keyword evidence="2 6" id="KW-0812">Transmembrane</keyword>
<accession>A0A850PJL4</accession>
<feature type="domain" description="Thiol:disulfide interchange protein DsbD N-terminal" evidence="8">
    <location>
        <begin position="51"/>
        <end position="164"/>
    </location>
</feature>
<evidence type="ECO:0000256" key="2">
    <source>
        <dbReference type="ARBA" id="ARBA00022692"/>
    </source>
</evidence>
<dbReference type="GO" id="GO:0015035">
    <property type="term" value="F:protein-disulfide reductase activity"/>
    <property type="evidence" value="ECO:0007669"/>
    <property type="project" value="TreeGrafter"/>
</dbReference>
<evidence type="ECO:0000256" key="5">
    <source>
        <dbReference type="ARBA" id="ARBA00023136"/>
    </source>
</evidence>
<proteinExistence type="predicted"/>
<evidence type="ECO:0000256" key="4">
    <source>
        <dbReference type="ARBA" id="ARBA00022989"/>
    </source>
</evidence>
<feature type="transmembrane region" description="Helical" evidence="6">
    <location>
        <begin position="386"/>
        <end position="412"/>
    </location>
</feature>
<evidence type="ECO:0000256" key="1">
    <source>
        <dbReference type="ARBA" id="ARBA00004141"/>
    </source>
</evidence>
<feature type="transmembrane region" description="Helical" evidence="6">
    <location>
        <begin position="453"/>
        <end position="478"/>
    </location>
</feature>
<feature type="non-terminal residue" evidence="9">
    <location>
        <position position="525"/>
    </location>
</feature>
<keyword evidence="4 6" id="KW-1133">Transmembrane helix</keyword>